<evidence type="ECO:0000256" key="5">
    <source>
        <dbReference type="SAM" id="MobiDB-lite"/>
    </source>
</evidence>
<feature type="compositionally biased region" description="Polar residues" evidence="5">
    <location>
        <begin position="191"/>
        <end position="200"/>
    </location>
</feature>
<dbReference type="InterPro" id="IPR013083">
    <property type="entry name" value="Znf_RING/FYVE/PHD"/>
</dbReference>
<keyword evidence="2 4" id="KW-0863">Zinc-finger</keyword>
<dbReference type="InterPro" id="IPR044592">
    <property type="entry name" value="RING1A/B"/>
</dbReference>
<proteinExistence type="predicted"/>
<comment type="caution">
    <text evidence="7">The sequence shown here is derived from an EMBL/GenBank/DDBJ whole genome shotgun (WGS) entry which is preliminary data.</text>
</comment>
<feature type="compositionally biased region" description="Basic residues" evidence="5">
    <location>
        <begin position="1"/>
        <end position="20"/>
    </location>
</feature>
<feature type="compositionally biased region" description="Polar residues" evidence="5">
    <location>
        <begin position="207"/>
        <end position="227"/>
    </location>
</feature>
<dbReference type="PANTHER" id="PTHR46537:SF1">
    <property type="entry name" value="E3 UBIQUITIN-PROTEIN LIGASE RING1B-RELATED"/>
    <property type="match status" value="1"/>
</dbReference>
<dbReference type="CDD" id="cd16531">
    <property type="entry name" value="RING-HC_RING1-like"/>
    <property type="match status" value="1"/>
</dbReference>
<feature type="region of interest" description="Disordered" evidence="5">
    <location>
        <begin position="1"/>
        <end position="42"/>
    </location>
</feature>
<feature type="region of interest" description="Disordered" evidence="5">
    <location>
        <begin position="278"/>
        <end position="298"/>
    </location>
</feature>
<name>A0ABD1PRG6_9LAMI</name>
<dbReference type="PROSITE" id="PS50089">
    <property type="entry name" value="ZF_RING_2"/>
    <property type="match status" value="1"/>
</dbReference>
<dbReference type="EMBL" id="JBFOLK010000013">
    <property type="protein sequence ID" value="KAL2466513.1"/>
    <property type="molecule type" value="Genomic_DNA"/>
</dbReference>
<feature type="region of interest" description="Disordered" evidence="5">
    <location>
        <begin position="182"/>
        <end position="246"/>
    </location>
</feature>
<dbReference type="SUPFAM" id="SSF57850">
    <property type="entry name" value="RING/U-box"/>
    <property type="match status" value="1"/>
</dbReference>
<evidence type="ECO:0000313" key="8">
    <source>
        <dbReference type="Proteomes" id="UP001604336"/>
    </source>
</evidence>
<dbReference type="AlphaFoldDB" id="A0ABD1PRG6"/>
<evidence type="ECO:0000256" key="4">
    <source>
        <dbReference type="PROSITE-ProRule" id="PRU00175"/>
    </source>
</evidence>
<keyword evidence="1" id="KW-0479">Metal-binding</keyword>
<sequence length="433" mass="48894">MPVGHHFRGRRRLRRERRPVRGAGVEHPPQVHQRTHEEELGPDQFQVKEHIQVMDLDSDDSGTDPEEFGEFVTLQLSELRDNVQCPICLGIIKRTRTVMGCLHRFCRECIDKSIRLGNNECPACRMHCASRRSMRNDLGFDALISSVYKDVEKYEEEELVLHEEERTCNQQIQETIAQISHRQSKALAKVPTTSKETASLSRLRVPHNSQNTYSRRKNNQSTRIQASDENEGENGTEGNASSPIDEHQIEVRQRRHDKPTSILPGQTSLRALNGAKVSETTTGPATEEMTGSPCPSNLDTLNWARGGARSRTRHGQANGNKATRSNRIPKLADHLASSGKNEEHPMITELTQGVQKIWTTNNCAPNLNSSSSMDVPEPPPPHEVVNWASNKSVLQILEDDLNRMDRRRLATKFLMTARLKLNFFLLTGGKERG</sequence>
<protein>
    <submittedName>
        <fullName evidence="7">E3 ubiquitin-protein ligase RING1a</fullName>
    </submittedName>
</protein>
<dbReference type="PROSITE" id="PS00518">
    <property type="entry name" value="ZF_RING_1"/>
    <property type="match status" value="1"/>
</dbReference>
<dbReference type="InterPro" id="IPR001841">
    <property type="entry name" value="Znf_RING"/>
</dbReference>
<dbReference type="PANTHER" id="PTHR46537">
    <property type="entry name" value="OS11G0578200 PROTEIN"/>
    <property type="match status" value="1"/>
</dbReference>
<dbReference type="SMART" id="SM00184">
    <property type="entry name" value="RING"/>
    <property type="match status" value="1"/>
</dbReference>
<reference evidence="8" key="1">
    <citation type="submission" date="2024-07" db="EMBL/GenBank/DDBJ databases">
        <title>Two chromosome-level genome assemblies of Korean endemic species Abeliophyllum distichum and Forsythia ovata (Oleaceae).</title>
        <authorList>
            <person name="Jang H."/>
        </authorList>
    </citation>
    <scope>NUCLEOTIDE SEQUENCE [LARGE SCALE GENOMIC DNA]</scope>
</reference>
<accession>A0ABD1PRG6</accession>
<evidence type="ECO:0000259" key="6">
    <source>
        <dbReference type="PROSITE" id="PS50089"/>
    </source>
</evidence>
<gene>
    <name evidence="7" type="ORF">Adt_42364</name>
</gene>
<evidence type="ECO:0000256" key="3">
    <source>
        <dbReference type="ARBA" id="ARBA00022833"/>
    </source>
</evidence>
<dbReference type="InterPro" id="IPR017907">
    <property type="entry name" value="Znf_RING_CS"/>
</dbReference>
<keyword evidence="8" id="KW-1185">Reference proteome</keyword>
<evidence type="ECO:0000256" key="2">
    <source>
        <dbReference type="ARBA" id="ARBA00022771"/>
    </source>
</evidence>
<dbReference type="Gene3D" id="3.30.40.10">
    <property type="entry name" value="Zinc/RING finger domain, C3HC4 (zinc finger)"/>
    <property type="match status" value="1"/>
</dbReference>
<evidence type="ECO:0000256" key="1">
    <source>
        <dbReference type="ARBA" id="ARBA00022723"/>
    </source>
</evidence>
<evidence type="ECO:0000313" key="7">
    <source>
        <dbReference type="EMBL" id="KAL2466513.1"/>
    </source>
</evidence>
<dbReference type="Proteomes" id="UP001604336">
    <property type="component" value="Unassembled WGS sequence"/>
</dbReference>
<keyword evidence="3" id="KW-0862">Zinc</keyword>
<organism evidence="7 8">
    <name type="scientific">Abeliophyllum distichum</name>
    <dbReference type="NCBI Taxonomy" id="126358"/>
    <lineage>
        <taxon>Eukaryota</taxon>
        <taxon>Viridiplantae</taxon>
        <taxon>Streptophyta</taxon>
        <taxon>Embryophyta</taxon>
        <taxon>Tracheophyta</taxon>
        <taxon>Spermatophyta</taxon>
        <taxon>Magnoliopsida</taxon>
        <taxon>eudicotyledons</taxon>
        <taxon>Gunneridae</taxon>
        <taxon>Pentapetalae</taxon>
        <taxon>asterids</taxon>
        <taxon>lamiids</taxon>
        <taxon>Lamiales</taxon>
        <taxon>Oleaceae</taxon>
        <taxon>Forsythieae</taxon>
        <taxon>Abeliophyllum</taxon>
    </lineage>
</organism>
<dbReference type="GO" id="GO:0008270">
    <property type="term" value="F:zinc ion binding"/>
    <property type="evidence" value="ECO:0007669"/>
    <property type="project" value="UniProtKB-KW"/>
</dbReference>
<dbReference type="Pfam" id="PF13923">
    <property type="entry name" value="zf-C3HC4_2"/>
    <property type="match status" value="1"/>
</dbReference>
<feature type="domain" description="RING-type" evidence="6">
    <location>
        <begin position="85"/>
        <end position="125"/>
    </location>
</feature>